<keyword evidence="3 7" id="KW-0812">Transmembrane</keyword>
<evidence type="ECO:0000256" key="7">
    <source>
        <dbReference type="SAM" id="Phobius"/>
    </source>
</evidence>
<evidence type="ECO:0000313" key="8">
    <source>
        <dbReference type="EMBL" id="KAJ2780054.1"/>
    </source>
</evidence>
<dbReference type="InterPro" id="IPR018456">
    <property type="entry name" value="PTR2_symporter_CS"/>
</dbReference>
<evidence type="ECO:0000256" key="1">
    <source>
        <dbReference type="ARBA" id="ARBA00004141"/>
    </source>
</evidence>
<name>A0A9W8LI22_9FUNG</name>
<feature type="region of interest" description="Disordered" evidence="6">
    <location>
        <begin position="1"/>
        <end position="21"/>
    </location>
</feature>
<accession>A0A9W8LI22</accession>
<evidence type="ECO:0000256" key="3">
    <source>
        <dbReference type="ARBA" id="ARBA00022692"/>
    </source>
</evidence>
<keyword evidence="5 7" id="KW-0472">Membrane</keyword>
<feature type="transmembrane region" description="Helical" evidence="7">
    <location>
        <begin position="482"/>
        <end position="504"/>
    </location>
</feature>
<feature type="compositionally biased region" description="Polar residues" evidence="6">
    <location>
        <begin position="1"/>
        <end position="11"/>
    </location>
</feature>
<comment type="caution">
    <text evidence="8">The sequence shown here is derived from an EMBL/GenBank/DDBJ whole genome shotgun (WGS) entry which is preliminary data.</text>
</comment>
<evidence type="ECO:0000256" key="2">
    <source>
        <dbReference type="ARBA" id="ARBA00005982"/>
    </source>
</evidence>
<dbReference type="GO" id="GO:0006857">
    <property type="term" value="P:oligopeptide transport"/>
    <property type="evidence" value="ECO:0007669"/>
    <property type="project" value="InterPro"/>
</dbReference>
<feature type="transmembrane region" description="Helical" evidence="7">
    <location>
        <begin position="134"/>
        <end position="154"/>
    </location>
</feature>
<evidence type="ECO:0000256" key="4">
    <source>
        <dbReference type="ARBA" id="ARBA00022989"/>
    </source>
</evidence>
<dbReference type="PANTHER" id="PTHR11654">
    <property type="entry name" value="OLIGOPEPTIDE TRANSPORTER-RELATED"/>
    <property type="match status" value="1"/>
</dbReference>
<dbReference type="OrthoDB" id="8904098at2759"/>
<feature type="transmembrane region" description="Helical" evidence="7">
    <location>
        <begin position="218"/>
        <end position="237"/>
    </location>
</feature>
<dbReference type="AlphaFoldDB" id="A0A9W8LI22"/>
<evidence type="ECO:0000313" key="9">
    <source>
        <dbReference type="Proteomes" id="UP001140217"/>
    </source>
</evidence>
<feature type="transmembrane region" description="Helical" evidence="7">
    <location>
        <begin position="192"/>
        <end position="212"/>
    </location>
</feature>
<comment type="subcellular location">
    <subcellularLocation>
        <location evidence="1">Membrane</location>
        <topology evidence="1">Multi-pass membrane protein</topology>
    </subcellularLocation>
</comment>
<sequence>MGTISTASSDQIIADGDTAPTDAPADMQRAVAGRLSVPAALAIAAESWERCAYYGTTIMFTIYQETALGRSKPQTVATNRAVELVSFFMPILGAVVADQWLGRFKAILLFGAIYPIGLAMLTISSAQFSHDGGFAVPGFFVSTFVFLAVGAGGIKGNISSFMAEQIRPGYSATKAPGVYRSGEATVERGFRIYYWGICLGTFVGTAICPQIAKRQSHTLAFAVTLGFFAMACAFFLLGTARYARTRPQGTVLAKTWRCMRYAWRRRHSGQAHWLDGALDAAGQEWDNEFVLGLQRSLRACRVFLFYPAYWVVDYNVADTYINQGLTMRRPDWLSADQLNLAYTLSLVVAIPVSDYAFPLLRRMGLRLGPITRITIGFGIVACAVAYAAVLQRVIYSRGPYYDFSGPDVPAGATNNISIWLQVVQYSLTGLSEVFVSITGLEYAFTQAPAELRSVLTALNLATICGGTLGGIILSPLSKDPSVMYVFAGEAAAMAALALAFYLCFRRHDDNDG</sequence>
<keyword evidence="4 7" id="KW-1133">Transmembrane helix</keyword>
<dbReference type="GO" id="GO:0022857">
    <property type="term" value="F:transmembrane transporter activity"/>
    <property type="evidence" value="ECO:0007669"/>
    <property type="project" value="InterPro"/>
</dbReference>
<protein>
    <submittedName>
        <fullName evidence="8">Uncharacterized protein</fullName>
    </submittedName>
</protein>
<dbReference type="InterPro" id="IPR036259">
    <property type="entry name" value="MFS_trans_sf"/>
</dbReference>
<dbReference type="Proteomes" id="UP001140217">
    <property type="component" value="Unassembled WGS sequence"/>
</dbReference>
<feature type="transmembrane region" description="Helical" evidence="7">
    <location>
        <begin position="107"/>
        <end position="128"/>
    </location>
</feature>
<organism evidence="8 9">
    <name type="scientific">Coemansia javaensis</name>
    <dbReference type="NCBI Taxonomy" id="2761396"/>
    <lineage>
        <taxon>Eukaryota</taxon>
        <taxon>Fungi</taxon>
        <taxon>Fungi incertae sedis</taxon>
        <taxon>Zoopagomycota</taxon>
        <taxon>Kickxellomycotina</taxon>
        <taxon>Kickxellomycetes</taxon>
        <taxon>Kickxellales</taxon>
        <taxon>Kickxellaceae</taxon>
        <taxon>Coemansia</taxon>
    </lineage>
</organism>
<dbReference type="PROSITE" id="PS01022">
    <property type="entry name" value="PTR2_1"/>
    <property type="match status" value="1"/>
</dbReference>
<feature type="transmembrane region" description="Helical" evidence="7">
    <location>
        <begin position="369"/>
        <end position="389"/>
    </location>
</feature>
<dbReference type="GO" id="GO:0016020">
    <property type="term" value="C:membrane"/>
    <property type="evidence" value="ECO:0007669"/>
    <property type="project" value="UniProtKB-SubCell"/>
</dbReference>
<proteinExistence type="inferred from homology"/>
<reference evidence="8" key="1">
    <citation type="submission" date="2022-07" db="EMBL/GenBank/DDBJ databases">
        <title>Phylogenomic reconstructions and comparative analyses of Kickxellomycotina fungi.</title>
        <authorList>
            <person name="Reynolds N.K."/>
            <person name="Stajich J.E."/>
            <person name="Barry K."/>
            <person name="Grigoriev I.V."/>
            <person name="Crous P."/>
            <person name="Smith M.E."/>
        </authorList>
    </citation>
    <scope>NUCLEOTIDE SEQUENCE</scope>
    <source>
        <strain evidence="8">NBRC 105414</strain>
    </source>
</reference>
<gene>
    <name evidence="8" type="ORF">H4R18_003669</name>
</gene>
<dbReference type="SUPFAM" id="SSF103473">
    <property type="entry name" value="MFS general substrate transporter"/>
    <property type="match status" value="1"/>
</dbReference>
<feature type="transmembrane region" description="Helical" evidence="7">
    <location>
        <begin position="338"/>
        <end position="357"/>
    </location>
</feature>
<evidence type="ECO:0000256" key="6">
    <source>
        <dbReference type="SAM" id="MobiDB-lite"/>
    </source>
</evidence>
<dbReference type="Pfam" id="PF00854">
    <property type="entry name" value="PTR2"/>
    <property type="match status" value="1"/>
</dbReference>
<dbReference type="Gene3D" id="1.20.1250.20">
    <property type="entry name" value="MFS general substrate transporter like domains"/>
    <property type="match status" value="1"/>
</dbReference>
<comment type="similarity">
    <text evidence="2">Belongs to the major facilitator superfamily. Proton-dependent oligopeptide transporter (POT/PTR) (TC 2.A.17) family.</text>
</comment>
<dbReference type="InterPro" id="IPR000109">
    <property type="entry name" value="POT_fam"/>
</dbReference>
<feature type="transmembrane region" description="Helical" evidence="7">
    <location>
        <begin position="454"/>
        <end position="476"/>
    </location>
</feature>
<evidence type="ECO:0000256" key="5">
    <source>
        <dbReference type="ARBA" id="ARBA00023136"/>
    </source>
</evidence>
<dbReference type="EMBL" id="JANBUL010000152">
    <property type="protein sequence ID" value="KAJ2780054.1"/>
    <property type="molecule type" value="Genomic_DNA"/>
</dbReference>
<keyword evidence="9" id="KW-1185">Reference proteome</keyword>